<sequence>MSHRQSPPPSLAHQGMALAGAGAALAPQALAPAGTPGPVARLGTLFPRVPKGGIRLRGLLRGLLALLTLAGAPLPAPAQTYPFALMGDTPYSDYERQELPKLLTAVAATRPAFLIHVGDIKSSNESCADPLLTARRDLLNAYPGALIYTPGDNEWTDCRKLTAGHFEPEERLAKLRQLFFPAPHSLGHQPLALERQSPAYPENLRWRLGPVLFITLNLPGPDNHYGPGPAPSSEYLAREAANQAWLAEAFRLARGERLAGLVIATQADPALEDFARGMGHRGFKALLTQL</sequence>
<reference evidence="1" key="1">
    <citation type="submission" date="2020-11" db="EMBL/GenBank/DDBJ databases">
        <title>Azospira inquinata sp. nov.</title>
        <authorList>
            <person name="Moe W.M."/>
            <person name="Mikes M.C."/>
        </authorList>
    </citation>
    <scope>NUCLEOTIDE SEQUENCE</scope>
    <source>
        <strain evidence="1">Azo-3</strain>
    </source>
</reference>
<dbReference type="EMBL" id="CP064782">
    <property type="protein sequence ID" value="QWT49253.1"/>
    <property type="molecule type" value="Genomic_DNA"/>
</dbReference>
<protein>
    <recommendedName>
        <fullName evidence="3">Calcineurin-like phosphoesterase domain-containing protein</fullName>
    </recommendedName>
</protein>
<dbReference type="AlphaFoldDB" id="A0A975SMZ5"/>
<dbReference type="Proteomes" id="UP000683428">
    <property type="component" value="Chromosome"/>
</dbReference>
<organism evidence="1 2">
    <name type="scientific">Azospira inquinata</name>
    <dbReference type="NCBI Taxonomy" id="2785627"/>
    <lineage>
        <taxon>Bacteria</taxon>
        <taxon>Pseudomonadati</taxon>
        <taxon>Pseudomonadota</taxon>
        <taxon>Betaproteobacteria</taxon>
        <taxon>Rhodocyclales</taxon>
        <taxon>Rhodocyclaceae</taxon>
        <taxon>Azospira</taxon>
    </lineage>
</organism>
<evidence type="ECO:0000313" key="2">
    <source>
        <dbReference type="Proteomes" id="UP000683428"/>
    </source>
</evidence>
<accession>A0A975SMZ5</accession>
<gene>
    <name evidence="1" type="ORF">Azoinq_01135</name>
</gene>
<dbReference type="KEGG" id="aiq:Azoinq_01135"/>
<proteinExistence type="predicted"/>
<name>A0A975SMZ5_9RHOO</name>
<evidence type="ECO:0000313" key="1">
    <source>
        <dbReference type="EMBL" id="QWT49253.1"/>
    </source>
</evidence>
<dbReference type="RefSeq" id="WP_216127743.1">
    <property type="nucleotide sequence ID" value="NZ_CP064782.1"/>
</dbReference>
<keyword evidence="2" id="KW-1185">Reference proteome</keyword>
<evidence type="ECO:0008006" key="3">
    <source>
        <dbReference type="Google" id="ProtNLM"/>
    </source>
</evidence>